<evidence type="ECO:0000256" key="2">
    <source>
        <dbReference type="ARBA" id="ARBA00023015"/>
    </source>
</evidence>
<feature type="region of interest" description="Disordered" evidence="5">
    <location>
        <begin position="344"/>
        <end position="450"/>
    </location>
</feature>
<dbReference type="GO" id="GO:0005524">
    <property type="term" value="F:ATP binding"/>
    <property type="evidence" value="ECO:0007669"/>
    <property type="project" value="InterPro"/>
</dbReference>
<dbReference type="GO" id="GO:0000981">
    <property type="term" value="F:DNA-binding transcription factor activity, RNA polymerase II-specific"/>
    <property type="evidence" value="ECO:0007669"/>
    <property type="project" value="TreeGrafter"/>
</dbReference>
<dbReference type="GO" id="GO:0000978">
    <property type="term" value="F:RNA polymerase II cis-regulatory region sequence-specific DNA binding"/>
    <property type="evidence" value="ECO:0007669"/>
    <property type="project" value="TreeGrafter"/>
</dbReference>
<feature type="compositionally biased region" description="Pro residues" evidence="5">
    <location>
        <begin position="298"/>
        <end position="314"/>
    </location>
</feature>
<evidence type="ECO:0000259" key="6">
    <source>
        <dbReference type="PROSITE" id="PS51062"/>
    </source>
</evidence>
<dbReference type="FunFam" id="2.60.40.720:FF:000001">
    <property type="entry name" value="Runt-related transcription factor"/>
    <property type="match status" value="1"/>
</dbReference>
<dbReference type="GO" id="GO:0005634">
    <property type="term" value="C:nucleus"/>
    <property type="evidence" value="ECO:0007669"/>
    <property type="project" value="UniProtKB-SubCell"/>
</dbReference>
<dbReference type="InterPro" id="IPR013524">
    <property type="entry name" value="Runt_dom"/>
</dbReference>
<dbReference type="GO" id="GO:0001709">
    <property type="term" value="P:cell fate determination"/>
    <property type="evidence" value="ECO:0007669"/>
    <property type="project" value="UniProtKB-ARBA"/>
</dbReference>
<feature type="region of interest" description="Disordered" evidence="5">
    <location>
        <begin position="29"/>
        <end position="62"/>
    </location>
</feature>
<feature type="compositionally biased region" description="Acidic residues" evidence="5">
    <location>
        <begin position="386"/>
        <end position="395"/>
    </location>
</feature>
<feature type="compositionally biased region" description="Pro residues" evidence="5">
    <location>
        <begin position="360"/>
        <end position="377"/>
    </location>
</feature>
<dbReference type="InterPro" id="IPR012346">
    <property type="entry name" value="p53/RUNT-type_TF_DNA-bd_sf"/>
</dbReference>
<accession>A0A6L2Q6J8</accession>
<dbReference type="InParanoid" id="A0A6L2Q6J8"/>
<name>A0A6L2Q6J8_COPFO</name>
<feature type="domain" description="Runt" evidence="6">
    <location>
        <begin position="65"/>
        <end position="193"/>
    </location>
</feature>
<keyword evidence="8" id="KW-1185">Reference proteome</keyword>
<sequence length="450" mass="48189">MHLPSAHDLDIHHRSTLSINNIKNSQISSIKSGEEQKSSPAMSGSVAASSGEPSPATTTVPGTDWLHEALQEYHGELVQTGSPAVLCSALPSHWRSNKSLPVAFKVVALDDIMDGTLVTVKAGNDENFCGELRNCTAVMKNQVAKFNDLRFVGRSGRGKSFSLTIVISSTPFQVATYNKAIKVTVDGPREPRTKSNFHYLPGQHPGFGPFALFPTAQWLDTAAYMGYPWPEYFRRPTTTELCKLPSSCASSMIKSTGVPSDIYSLHQHTHNPTTGVPLVAGGAFPTVPPPAPPASFLPPFLGYPPPPPPPPPHPVSTTDPLIPNDKLLSHSGTKHASAFTLATSTSPDFSPGTLSLTVPSSPPTKVSPPPRKSPSPTPNARVSSDDASDTTEDTADVVRSAFQQVRPHGGGPERRRSPEPRPTTLLTTACSNTATRPTPLQSHKTVWRPY</sequence>
<dbReference type="Proteomes" id="UP000502823">
    <property type="component" value="Unassembled WGS sequence"/>
</dbReference>
<dbReference type="OrthoDB" id="10029800at2759"/>
<gene>
    <name evidence="7" type="ORF">Cfor_02458</name>
</gene>
<comment type="caution">
    <text evidence="7">The sequence shown here is derived from an EMBL/GenBank/DDBJ whole genome shotgun (WGS) entry which is preliminary data.</text>
</comment>
<dbReference type="PROSITE" id="PS51062">
    <property type="entry name" value="RUNT"/>
    <property type="match status" value="1"/>
</dbReference>
<comment type="subcellular location">
    <subcellularLocation>
        <location evidence="1">Nucleus</location>
    </subcellularLocation>
</comment>
<evidence type="ECO:0000256" key="4">
    <source>
        <dbReference type="ARBA" id="ARBA00023242"/>
    </source>
</evidence>
<organism evidence="7 8">
    <name type="scientific">Coptotermes formosanus</name>
    <name type="common">Formosan subterranean termite</name>
    <dbReference type="NCBI Taxonomy" id="36987"/>
    <lineage>
        <taxon>Eukaryota</taxon>
        <taxon>Metazoa</taxon>
        <taxon>Ecdysozoa</taxon>
        <taxon>Arthropoda</taxon>
        <taxon>Hexapoda</taxon>
        <taxon>Insecta</taxon>
        <taxon>Pterygota</taxon>
        <taxon>Neoptera</taxon>
        <taxon>Polyneoptera</taxon>
        <taxon>Dictyoptera</taxon>
        <taxon>Blattodea</taxon>
        <taxon>Blattoidea</taxon>
        <taxon>Termitoidae</taxon>
        <taxon>Rhinotermitidae</taxon>
        <taxon>Coptotermes</taxon>
    </lineage>
</organism>
<keyword evidence="3" id="KW-0804">Transcription</keyword>
<feature type="compositionally biased region" description="Low complexity" evidence="5">
    <location>
        <begin position="350"/>
        <end position="359"/>
    </location>
</feature>
<keyword evidence="4" id="KW-0539">Nucleus</keyword>
<keyword evidence="2" id="KW-0805">Transcription regulation</keyword>
<dbReference type="PANTHER" id="PTHR11950:SF31">
    <property type="entry name" value="SEGMENTATION PROTEIN RUNT"/>
    <property type="match status" value="1"/>
</dbReference>
<evidence type="ECO:0000256" key="1">
    <source>
        <dbReference type="ARBA" id="ARBA00004123"/>
    </source>
</evidence>
<dbReference type="Gene3D" id="2.60.40.720">
    <property type="match status" value="1"/>
</dbReference>
<dbReference type="SUPFAM" id="SSF49417">
    <property type="entry name" value="p53-like transcription factors"/>
    <property type="match status" value="1"/>
</dbReference>
<dbReference type="Pfam" id="PF00853">
    <property type="entry name" value="Runt"/>
    <property type="match status" value="1"/>
</dbReference>
<dbReference type="InterPro" id="IPR000040">
    <property type="entry name" value="AML1_Runt"/>
</dbReference>
<dbReference type="InterPro" id="IPR008967">
    <property type="entry name" value="p53-like_TF_DNA-bd_sf"/>
</dbReference>
<feature type="region of interest" description="Disordered" evidence="5">
    <location>
        <begin position="298"/>
        <end position="329"/>
    </location>
</feature>
<feature type="compositionally biased region" description="Polar residues" evidence="5">
    <location>
        <begin position="424"/>
        <end position="444"/>
    </location>
</feature>
<evidence type="ECO:0000256" key="5">
    <source>
        <dbReference type="SAM" id="MobiDB-lite"/>
    </source>
</evidence>
<dbReference type="PRINTS" id="PR00967">
    <property type="entry name" value="ONCOGENEAML1"/>
</dbReference>
<dbReference type="EMBL" id="BLKM01012990">
    <property type="protein sequence ID" value="GFG38415.1"/>
    <property type="molecule type" value="Genomic_DNA"/>
</dbReference>
<evidence type="ECO:0000256" key="3">
    <source>
        <dbReference type="ARBA" id="ARBA00023163"/>
    </source>
</evidence>
<dbReference type="AlphaFoldDB" id="A0A6L2Q6J8"/>
<reference evidence="8" key="1">
    <citation type="submission" date="2020-01" db="EMBL/GenBank/DDBJ databases">
        <title>Draft genome sequence of the Termite Coptotermes fromosanus.</title>
        <authorList>
            <person name="Itakura S."/>
            <person name="Yosikawa Y."/>
            <person name="Umezawa K."/>
        </authorList>
    </citation>
    <scope>NUCLEOTIDE SEQUENCE [LARGE SCALE GENOMIC DNA]</scope>
</reference>
<proteinExistence type="predicted"/>
<evidence type="ECO:0000313" key="8">
    <source>
        <dbReference type="Proteomes" id="UP000502823"/>
    </source>
</evidence>
<feature type="compositionally biased region" description="Polar residues" evidence="5">
    <location>
        <begin position="38"/>
        <end position="61"/>
    </location>
</feature>
<protein>
    <recommendedName>
        <fullName evidence="6">Runt domain-containing protein</fullName>
    </recommendedName>
</protein>
<evidence type="ECO:0000313" key="7">
    <source>
        <dbReference type="EMBL" id="GFG38415.1"/>
    </source>
</evidence>
<dbReference type="PANTHER" id="PTHR11950">
    <property type="entry name" value="RUNT RELATED"/>
    <property type="match status" value="1"/>
</dbReference>